<feature type="chain" id="PRO_5045168921" description="FAD-binding PCMH-type domain-containing protein" evidence="10">
    <location>
        <begin position="18"/>
        <end position="861"/>
    </location>
</feature>
<dbReference type="Gene3D" id="3.40.462.20">
    <property type="match status" value="2"/>
</dbReference>
<keyword evidence="7" id="KW-0325">Glycoprotein</keyword>
<dbReference type="Pfam" id="PF08031">
    <property type="entry name" value="BBE"/>
    <property type="match status" value="2"/>
</dbReference>
<gene>
    <name evidence="12" type="ORF">HAX54_008817</name>
</gene>
<reference evidence="12 13" key="1">
    <citation type="journal article" date="2021" name="BMC Genomics">
        <title>Datura genome reveals duplications of psychoactive alkaloid biosynthetic genes and high mutation rate following tissue culture.</title>
        <authorList>
            <person name="Rajewski A."/>
            <person name="Carter-House D."/>
            <person name="Stajich J."/>
            <person name="Litt A."/>
        </authorList>
    </citation>
    <scope>NUCLEOTIDE SEQUENCE [LARGE SCALE GENOMIC DNA]</scope>
    <source>
        <strain evidence="12">AR-01</strain>
    </source>
</reference>
<proteinExistence type="inferred from homology"/>
<evidence type="ECO:0000256" key="4">
    <source>
        <dbReference type="ARBA" id="ARBA00022630"/>
    </source>
</evidence>
<evidence type="ECO:0000259" key="11">
    <source>
        <dbReference type="PROSITE" id="PS51387"/>
    </source>
</evidence>
<accession>A0ABS8TFN8</accession>
<dbReference type="Gene3D" id="3.30.465.10">
    <property type="match status" value="3"/>
</dbReference>
<comment type="pathway">
    <text evidence="8">Alkaloid biosynthesis; nicotine biosynthesis.</text>
</comment>
<dbReference type="Gene3D" id="3.30.43.10">
    <property type="entry name" value="Uridine Diphospho-n-acetylenolpyruvylglucosamine Reductase, domain 2"/>
    <property type="match status" value="2"/>
</dbReference>
<name>A0ABS8TFN8_DATST</name>
<evidence type="ECO:0000256" key="3">
    <source>
        <dbReference type="ARBA" id="ARBA00022589"/>
    </source>
</evidence>
<comment type="cofactor">
    <cofactor evidence="1">
        <name>FAD</name>
        <dbReference type="ChEBI" id="CHEBI:57692"/>
    </cofactor>
</comment>
<evidence type="ECO:0000256" key="1">
    <source>
        <dbReference type="ARBA" id="ARBA00001974"/>
    </source>
</evidence>
<organism evidence="12 13">
    <name type="scientific">Datura stramonium</name>
    <name type="common">Jimsonweed</name>
    <name type="synonym">Common thornapple</name>
    <dbReference type="NCBI Taxonomy" id="4076"/>
    <lineage>
        <taxon>Eukaryota</taxon>
        <taxon>Viridiplantae</taxon>
        <taxon>Streptophyta</taxon>
        <taxon>Embryophyta</taxon>
        <taxon>Tracheophyta</taxon>
        <taxon>Spermatophyta</taxon>
        <taxon>Magnoliopsida</taxon>
        <taxon>eudicotyledons</taxon>
        <taxon>Gunneridae</taxon>
        <taxon>Pentapetalae</taxon>
        <taxon>asterids</taxon>
        <taxon>lamiids</taxon>
        <taxon>Solanales</taxon>
        <taxon>Solanaceae</taxon>
        <taxon>Solanoideae</taxon>
        <taxon>Datureae</taxon>
        <taxon>Datura</taxon>
    </lineage>
</organism>
<dbReference type="SUPFAM" id="SSF56176">
    <property type="entry name" value="FAD-binding/transporter-associated domain-like"/>
    <property type="match status" value="2"/>
</dbReference>
<comment type="function">
    <text evidence="9">Involved in the biosynthesis of pyridine alkaloid natural products, leading mainly to the production of anabasine, anatabine, nicotine and nornicotine, effective deterrents against herbivores with antiparasitic and pesticide properties (neurotoxins); nornicotine serves as the precursor in the synthesis of the carcinogen compound N'-nitrosonornicotine (NNN). Catalyzes a late oxidation step subsequent to the pyridine ring condensation reaction in the biosynthesis of alkaloids.</text>
</comment>
<feature type="signal peptide" evidence="10">
    <location>
        <begin position="1"/>
        <end position="17"/>
    </location>
</feature>
<dbReference type="PROSITE" id="PS51387">
    <property type="entry name" value="FAD_PCMH"/>
    <property type="match status" value="2"/>
</dbReference>
<comment type="caution">
    <text evidence="12">The sequence shown here is derived from an EMBL/GenBank/DDBJ whole genome shotgun (WGS) entry which is preliminary data.</text>
</comment>
<evidence type="ECO:0000256" key="7">
    <source>
        <dbReference type="ARBA" id="ARBA00023180"/>
    </source>
</evidence>
<evidence type="ECO:0000313" key="13">
    <source>
        <dbReference type="Proteomes" id="UP000823775"/>
    </source>
</evidence>
<protein>
    <recommendedName>
        <fullName evidence="11">FAD-binding PCMH-type domain-containing protein</fullName>
    </recommendedName>
</protein>
<dbReference type="EMBL" id="JACEIK010001467">
    <property type="protein sequence ID" value="MCD7469668.1"/>
    <property type="molecule type" value="Genomic_DNA"/>
</dbReference>
<feature type="domain" description="FAD-binding PCMH-type" evidence="11">
    <location>
        <begin position="500"/>
        <end position="674"/>
    </location>
</feature>
<evidence type="ECO:0000256" key="5">
    <source>
        <dbReference type="ARBA" id="ARBA00022729"/>
    </source>
</evidence>
<evidence type="ECO:0000256" key="9">
    <source>
        <dbReference type="ARBA" id="ARBA00045734"/>
    </source>
</evidence>
<dbReference type="InterPro" id="IPR016166">
    <property type="entry name" value="FAD-bd_PCMH"/>
</dbReference>
<keyword evidence="5 10" id="KW-0732">Signal</keyword>
<keyword evidence="4" id="KW-0285">Flavoprotein</keyword>
<evidence type="ECO:0000256" key="6">
    <source>
        <dbReference type="ARBA" id="ARBA00022827"/>
    </source>
</evidence>
<dbReference type="InterPro" id="IPR006094">
    <property type="entry name" value="Oxid_FAD_bind_N"/>
</dbReference>
<dbReference type="InterPro" id="IPR016167">
    <property type="entry name" value="FAD-bd_PCMH_sub1"/>
</dbReference>
<evidence type="ECO:0000256" key="10">
    <source>
        <dbReference type="SAM" id="SignalP"/>
    </source>
</evidence>
<feature type="domain" description="FAD-binding PCMH-type" evidence="11">
    <location>
        <begin position="40"/>
        <end position="214"/>
    </location>
</feature>
<keyword evidence="13" id="KW-1185">Reference proteome</keyword>
<dbReference type="InterPro" id="IPR016169">
    <property type="entry name" value="FAD-bd_PCMH_sub2"/>
</dbReference>
<dbReference type="PANTHER" id="PTHR32448">
    <property type="entry name" value="OS08G0158400 PROTEIN"/>
    <property type="match status" value="1"/>
</dbReference>
<evidence type="ECO:0000256" key="2">
    <source>
        <dbReference type="ARBA" id="ARBA00005466"/>
    </source>
</evidence>
<evidence type="ECO:0000256" key="8">
    <source>
        <dbReference type="ARBA" id="ARBA00034114"/>
    </source>
</evidence>
<comment type="similarity">
    <text evidence="2">Belongs to the oxygen-dependent FAD-linked oxidoreductase family.</text>
</comment>
<sequence length="861" mass="97108">MISGFFLPFVCVLSNVAFLPNKIGYASIITYAQSNPRITSDFKPSIIFTPIDESQIQAAIHCSKIHGLQVRIRGGGHDYEGLSYISETPFVIIDLRNLRSISIDTEDKTAWIQAGATLGEVYYRIAEKSKKLAFVAGVCPTVGVGGHFSGGGYGMMSRKFGTAADNIIDAKLIDANGRILDRESMGEDLFWAIRGGGGTSFGLIVSWKVKLLEIPEKVTVFNVTRTLEQNATQLVYKWQHIADKVDDSLLLRVFLRNGESPFRRGQRTVHAFFTTMFVGGVDELLDEMQESFPELGLVKEDCTEMSWIESILFFAGFPRGTSLDVLLNWNATNNQTTFFFKGKSDYVQRPISINGLEGIWKLFNQVGENWAELQFSPYGGELSEFSESETPFPHRAGNIFMIHYGVNWEKMESSERSLAWIRKLYGYMARYVSKSPRAAYFNYRDLDLGVNNKGNTSYAQARIWGVKYFKNNFDKLVQVKTKVDPTNFFRNEQSNPRITSDFKPSIIFTPIDESQIQAAIHCSKIHGLQVRIRGGGHDYEGLSYISETPFVIIDLRNLRSISIDTEDKTAWIQAGATLGEVYYRIAEKSKKLAFVAGVCPTVGVGGHFSGGGYGMMSRKFGTAADNIIDAKLIDANGRILDRESMGEDLFWAIRGGGGTSFGLIVSWKVKLLDIPEKVTVFNVTRTLEQNATQLVYKWQRIADKVDDSLLLRLFLRNGESPFRRGQRTVHAFFTTMFVGGVDELLHEMQKSFPELGAGNIFMIHYGVAWVKMENSERNIAWIRKLYGYMAKYVSKSPRAAYFNYRDLDLGVNNKGNTSYAPARIWGLKYFKNNFDRLVQVKTKVDPTNFFRNEQSIPPLLS</sequence>
<dbReference type="Proteomes" id="UP000823775">
    <property type="component" value="Unassembled WGS sequence"/>
</dbReference>
<evidence type="ECO:0000313" key="12">
    <source>
        <dbReference type="EMBL" id="MCD7469668.1"/>
    </source>
</evidence>
<keyword evidence="3" id="KW-0017">Alkaloid metabolism</keyword>
<dbReference type="InterPro" id="IPR012951">
    <property type="entry name" value="BBE"/>
</dbReference>
<keyword evidence="6" id="KW-0274">FAD</keyword>
<dbReference type="InterPro" id="IPR036318">
    <property type="entry name" value="FAD-bd_PCMH-like_sf"/>
</dbReference>
<dbReference type="Pfam" id="PF01565">
    <property type="entry name" value="FAD_binding_4"/>
    <property type="match status" value="2"/>
</dbReference>